<keyword evidence="3 9" id="KW-0808">Transferase</keyword>
<evidence type="ECO:0000256" key="1">
    <source>
        <dbReference type="ARBA" id="ARBA00011900"/>
    </source>
</evidence>
<dbReference type="InterPro" id="IPR002052">
    <property type="entry name" value="DNA_methylase_N6_adenine_CS"/>
</dbReference>
<dbReference type="Proteomes" id="UP000251891">
    <property type="component" value="Unassembled WGS sequence"/>
</dbReference>
<organism evidence="9 10">
    <name type="scientific">Actinomadura craniellae</name>
    <dbReference type="NCBI Taxonomy" id="2231787"/>
    <lineage>
        <taxon>Bacteria</taxon>
        <taxon>Bacillati</taxon>
        <taxon>Actinomycetota</taxon>
        <taxon>Actinomycetes</taxon>
        <taxon>Streptosporangiales</taxon>
        <taxon>Thermomonosporaceae</taxon>
        <taxon>Actinomadura</taxon>
    </lineage>
</organism>
<dbReference type="GO" id="GO:0006304">
    <property type="term" value="P:DNA modification"/>
    <property type="evidence" value="ECO:0007669"/>
    <property type="project" value="InterPro"/>
</dbReference>
<evidence type="ECO:0000256" key="3">
    <source>
        <dbReference type="ARBA" id="ARBA00022679"/>
    </source>
</evidence>
<feature type="domain" description="Type II methyltransferase M.TaqI-like" evidence="7">
    <location>
        <begin position="293"/>
        <end position="480"/>
    </location>
</feature>
<dbReference type="InterPro" id="IPR011639">
    <property type="entry name" value="MethylTrfase_TaqI-like_dom"/>
</dbReference>
<dbReference type="PRINTS" id="PR00507">
    <property type="entry name" value="N12N6MTFRASE"/>
</dbReference>
<evidence type="ECO:0000256" key="2">
    <source>
        <dbReference type="ARBA" id="ARBA00022603"/>
    </source>
</evidence>
<comment type="catalytic activity">
    <reaction evidence="5">
        <text>a 2'-deoxyadenosine in DNA + S-adenosyl-L-methionine = an N(6)-methyl-2'-deoxyadenosine in DNA + S-adenosyl-L-homocysteine + H(+)</text>
        <dbReference type="Rhea" id="RHEA:15197"/>
        <dbReference type="Rhea" id="RHEA-COMP:12418"/>
        <dbReference type="Rhea" id="RHEA-COMP:12419"/>
        <dbReference type="ChEBI" id="CHEBI:15378"/>
        <dbReference type="ChEBI" id="CHEBI:57856"/>
        <dbReference type="ChEBI" id="CHEBI:59789"/>
        <dbReference type="ChEBI" id="CHEBI:90615"/>
        <dbReference type="ChEBI" id="CHEBI:90616"/>
        <dbReference type="EC" id="2.1.1.72"/>
    </reaction>
</comment>
<dbReference type="Gene3D" id="3.40.50.150">
    <property type="entry name" value="Vaccinia Virus protein VP39"/>
    <property type="match status" value="1"/>
</dbReference>
<dbReference type="EC" id="2.1.1.72" evidence="1"/>
<dbReference type="EMBL" id="QLYX01000003">
    <property type="protein sequence ID" value="RAY15943.1"/>
    <property type="molecule type" value="Genomic_DNA"/>
</dbReference>
<dbReference type="AlphaFoldDB" id="A0A365HCE7"/>
<keyword evidence="2 9" id="KW-0489">Methyltransferase</keyword>
<gene>
    <name evidence="9" type="primary">pglX</name>
    <name evidence="9" type="ORF">DPM19_09345</name>
</gene>
<dbReference type="PROSITE" id="PS00092">
    <property type="entry name" value="N6_MTASE"/>
    <property type="match status" value="1"/>
</dbReference>
<sequence>MIDPVALLADLKKRVSALETDLRERATDPEGKFHGTLTAEWGRARAKGRTAATYESWLEGRVTQSAVAWVLGTVFLRFCEDNGLIDLPWLAGPGERLDIARERQQAFFEDPAHAADTDREWIVDGFRALGQASPVAGGLFDRAHNPMWQVTPSLEAAKKLIAFWREQKDGEEAALVHDFTDPGWNTRFLGDLYQDLSEHAKKTYALLQTPEFVEEFILDLTLDPALDEFGLDPEPPAASPAHLDLPRGLRLIDPTCGSGHFLLGAFHRLLARWERQAPGAERWELISRVLYSVHGVDKNPFAVLIARFRLMIAAMRAGGVERLAEAPEFIVNIAIGDSLMHGRGAPAPDQGEMDFWAEDESDESKVFTYATEDVSEYVKTVDLLGIGSYHVVVGNPPYITPKDKAENEYYRVYKSSSGLYALSVPFAERFFQLAIRGGQDREGAGHVGQITANSFMKREFGKKLIVEFFPTIELTHIIDTSGAYIPGHGTPTIILIGRRTWPRTDMIRAALGIRGELNQPKNAEDGLVWNAIVQQVKNPGDSESGWISITQMERKNFGSHPWSLSGGGAYELSQAIEGSATRTLQSAITRIGFYGDTHADEAFSFPASGRLAQIADHLHAKKSHRGDHIRDWGAKDSDFLIFPYNEKKQLIRQESLNPELLKLLWPLRTSLWLRGTFNGTYLSDGRTWYEWHQLPSDETSEIAAIAFAFVATHNHFFIDRDGRVFNRSAPVIKLPKGATESDHIALQGTLNSSTACFWLKQVSQDKGNRGGERSTGRYAWESYYEFTSTKLQKFPLANKLPLETGKKLDALAQRLVDVQPTKICANGVPTREQLDSAFMECIHLQGQMIALQEELDWEVYQLYGFLSESEAVELRADPENIPDLKLGERAFELMIAPSAERDEAVAQWFVRHRSHPVSEIPAWPEEYRRVVKKRIETIERLSRTIGLIERPEYKRRWEWEPWEKKEKVALRNWLLDRCENQELWFTSDETGVMQPRTITVNRLADHLRKDANFVSVVELYAGKDIDLSAILVEILDTEHVPYLSALRYKEAGLRIRAQWESVWELQRDEDSTQKKLDIPVPDKYKGADFIKQSYWSNRGKFDVPKERFISYLGGSTDGDESLLLGWAGWNHREQAHALMMLIEQRTTSDGWGRERLTPLIAGLAEVMPWVKQWHGEIDPLFGQSPAQAYEAYLEAQKQRHGLTDDDLKAWRLPKRTSRRPQDKKTK</sequence>
<dbReference type="PANTHER" id="PTHR33841:SF1">
    <property type="entry name" value="DNA METHYLTRANSFERASE A"/>
    <property type="match status" value="1"/>
</dbReference>
<accession>A0A365HCE7</accession>
<protein>
    <recommendedName>
        <fullName evidence="1">site-specific DNA-methyltransferase (adenine-specific)</fullName>
        <ecNumber evidence="1">2.1.1.72</ecNumber>
    </recommendedName>
</protein>
<dbReference type="InterPro" id="IPR050953">
    <property type="entry name" value="N4_N6_ade-DNA_methylase"/>
</dbReference>
<evidence type="ECO:0000256" key="5">
    <source>
        <dbReference type="ARBA" id="ARBA00047942"/>
    </source>
</evidence>
<evidence type="ECO:0000313" key="10">
    <source>
        <dbReference type="Proteomes" id="UP000251891"/>
    </source>
</evidence>
<dbReference type="NCBIfam" id="NF033451">
    <property type="entry name" value="BREX_2_MTaseX"/>
    <property type="match status" value="1"/>
</dbReference>
<evidence type="ECO:0000259" key="8">
    <source>
        <dbReference type="Pfam" id="PF22654"/>
    </source>
</evidence>
<evidence type="ECO:0000259" key="7">
    <source>
        <dbReference type="Pfam" id="PF07669"/>
    </source>
</evidence>
<dbReference type="GO" id="GO:0009007">
    <property type="term" value="F:site-specific DNA-methyltransferase (adenine-specific) activity"/>
    <property type="evidence" value="ECO:0007669"/>
    <property type="project" value="UniProtKB-EC"/>
</dbReference>
<keyword evidence="10" id="KW-1185">Reference proteome</keyword>
<dbReference type="InterPro" id="IPR029063">
    <property type="entry name" value="SAM-dependent_MTases_sf"/>
</dbReference>
<evidence type="ECO:0000256" key="6">
    <source>
        <dbReference type="SAM" id="MobiDB-lite"/>
    </source>
</evidence>
<dbReference type="GO" id="GO:0003676">
    <property type="term" value="F:nucleic acid binding"/>
    <property type="evidence" value="ECO:0007669"/>
    <property type="project" value="InterPro"/>
</dbReference>
<evidence type="ECO:0000313" key="9">
    <source>
        <dbReference type="EMBL" id="RAY15943.1"/>
    </source>
</evidence>
<dbReference type="GO" id="GO:0032259">
    <property type="term" value="P:methylation"/>
    <property type="evidence" value="ECO:0007669"/>
    <property type="project" value="UniProtKB-KW"/>
</dbReference>
<dbReference type="RefSeq" id="WP_111864848.1">
    <property type="nucleotide sequence ID" value="NZ_QLYX01000003.1"/>
</dbReference>
<proteinExistence type="predicted"/>
<dbReference type="Pfam" id="PF07669">
    <property type="entry name" value="Eco57I"/>
    <property type="match status" value="1"/>
</dbReference>
<name>A0A365HCE7_9ACTN</name>
<dbReference type="InterPro" id="IPR054277">
    <property type="entry name" value="DUF7008"/>
</dbReference>
<dbReference type="OrthoDB" id="4280289at2"/>
<feature type="region of interest" description="Disordered" evidence="6">
    <location>
        <begin position="1199"/>
        <end position="1226"/>
    </location>
</feature>
<dbReference type="SUPFAM" id="SSF53335">
    <property type="entry name" value="S-adenosyl-L-methionine-dependent methyltransferases"/>
    <property type="match status" value="1"/>
</dbReference>
<reference evidence="9 10" key="1">
    <citation type="submission" date="2018-06" db="EMBL/GenBank/DDBJ databases">
        <title>Actinomadura craniellae sp. nov. isolated from marine sponge Craniella sp.</title>
        <authorList>
            <person name="Li L."/>
            <person name="Xu Q.H."/>
            <person name="Lin H.W."/>
            <person name="Lu Y.H."/>
        </authorList>
    </citation>
    <scope>NUCLEOTIDE SEQUENCE [LARGE SCALE GENOMIC DNA]</scope>
    <source>
        <strain evidence="9 10">LHW63021</strain>
    </source>
</reference>
<comment type="caution">
    <text evidence="9">The sequence shown here is derived from an EMBL/GenBank/DDBJ whole genome shotgun (WGS) entry which is preliminary data.</text>
</comment>
<dbReference type="PANTHER" id="PTHR33841">
    <property type="entry name" value="DNA METHYLTRANSFERASE YEEA-RELATED"/>
    <property type="match status" value="1"/>
</dbReference>
<keyword evidence="4" id="KW-0949">S-adenosyl-L-methionine</keyword>
<feature type="domain" description="DUF7008" evidence="8">
    <location>
        <begin position="848"/>
        <end position="1219"/>
    </location>
</feature>
<evidence type="ECO:0000256" key="4">
    <source>
        <dbReference type="ARBA" id="ARBA00022691"/>
    </source>
</evidence>
<dbReference type="Pfam" id="PF22654">
    <property type="entry name" value="DUF7008"/>
    <property type="match status" value="1"/>
</dbReference>